<evidence type="ECO:0000256" key="1">
    <source>
        <dbReference type="SAM" id="MobiDB-lite"/>
    </source>
</evidence>
<keyword evidence="2" id="KW-1133">Transmembrane helix</keyword>
<dbReference type="OrthoDB" id="696612at2759"/>
<evidence type="ECO:0000313" key="4">
    <source>
        <dbReference type="EMBL" id="KAF0925880.1"/>
    </source>
</evidence>
<organism evidence="4 5">
    <name type="scientific">Oryza meyeriana var. granulata</name>
    <dbReference type="NCBI Taxonomy" id="110450"/>
    <lineage>
        <taxon>Eukaryota</taxon>
        <taxon>Viridiplantae</taxon>
        <taxon>Streptophyta</taxon>
        <taxon>Embryophyta</taxon>
        <taxon>Tracheophyta</taxon>
        <taxon>Spermatophyta</taxon>
        <taxon>Magnoliopsida</taxon>
        <taxon>Liliopsida</taxon>
        <taxon>Poales</taxon>
        <taxon>Poaceae</taxon>
        <taxon>BOP clade</taxon>
        <taxon>Oryzoideae</taxon>
        <taxon>Oryzeae</taxon>
        <taxon>Oryzinae</taxon>
        <taxon>Oryza</taxon>
        <taxon>Oryza meyeriana</taxon>
    </lineage>
</organism>
<feature type="transmembrane region" description="Helical" evidence="2">
    <location>
        <begin position="108"/>
        <end position="126"/>
    </location>
</feature>
<gene>
    <name evidence="4" type="ORF">E2562_018684</name>
</gene>
<keyword evidence="2" id="KW-0472">Membrane</keyword>
<evidence type="ECO:0000313" key="5">
    <source>
        <dbReference type="Proteomes" id="UP000479710"/>
    </source>
</evidence>
<feature type="transmembrane region" description="Helical" evidence="2">
    <location>
        <begin position="155"/>
        <end position="178"/>
    </location>
</feature>
<dbReference type="InterPro" id="IPR036259">
    <property type="entry name" value="MFS_trans_sf"/>
</dbReference>
<dbReference type="AlphaFoldDB" id="A0A6G1EML9"/>
<name>A0A6G1EML9_9ORYZ</name>
<dbReference type="EMBL" id="SPHZ02000003">
    <property type="protein sequence ID" value="KAF0925880.1"/>
    <property type="molecule type" value="Genomic_DNA"/>
</dbReference>
<dbReference type="Proteomes" id="UP000479710">
    <property type="component" value="Unassembled WGS sequence"/>
</dbReference>
<accession>A0A6G1EML9</accession>
<comment type="caution">
    <text evidence="4">The sequence shown here is derived from an EMBL/GenBank/DDBJ whole genome shotgun (WGS) entry which is preliminary data.</text>
</comment>
<feature type="region of interest" description="Disordered" evidence="1">
    <location>
        <begin position="1"/>
        <end position="28"/>
    </location>
</feature>
<evidence type="ECO:0000256" key="2">
    <source>
        <dbReference type="SAM" id="Phobius"/>
    </source>
</evidence>
<feature type="transmembrane region" description="Helical" evidence="2">
    <location>
        <begin position="190"/>
        <end position="208"/>
    </location>
</feature>
<feature type="transmembrane region" description="Helical" evidence="2">
    <location>
        <begin position="220"/>
        <end position="242"/>
    </location>
</feature>
<sequence length="268" mass="30333">MKERSTAASALGQTMNQPHDPAASQSMENVDSVQWNVTTVVDVASRSSNNNRTFEISHNDTDDDVKKLPRIYKYDIWSRNFVRNLLFKLLLGTDDGKEDDEYLNNKRGWLMAVATLFIGMAFQAALQTPAWFPHDWHQAFGQYNPFEIKGQMKGVWRYIISNTITFTIAMALLITLLLMRKPSAKVTMRIVTGVSMILVFSTCFNFVLGSSNDWIVMRWILFFMFGWLGSYIAFLCAVMVVYRMRMSATTTTTITAPPPPGPPAAAAR</sequence>
<evidence type="ECO:0000259" key="3">
    <source>
        <dbReference type="Pfam" id="PF13962"/>
    </source>
</evidence>
<reference evidence="4 5" key="1">
    <citation type="submission" date="2019-11" db="EMBL/GenBank/DDBJ databases">
        <title>Whole genome sequence of Oryza granulata.</title>
        <authorList>
            <person name="Li W."/>
        </authorList>
    </citation>
    <scope>NUCLEOTIDE SEQUENCE [LARGE SCALE GENOMIC DNA]</scope>
    <source>
        <strain evidence="5">cv. Menghai</strain>
        <tissue evidence="4">Leaf</tissue>
    </source>
</reference>
<dbReference type="InterPro" id="IPR026961">
    <property type="entry name" value="PGG_dom"/>
</dbReference>
<proteinExistence type="predicted"/>
<protein>
    <recommendedName>
        <fullName evidence="3">PGG domain-containing protein</fullName>
    </recommendedName>
</protein>
<keyword evidence="2" id="KW-0812">Transmembrane</keyword>
<dbReference type="Pfam" id="PF13962">
    <property type="entry name" value="PGG"/>
    <property type="match status" value="1"/>
</dbReference>
<keyword evidence="5" id="KW-1185">Reference proteome</keyword>
<dbReference type="SUPFAM" id="SSF103473">
    <property type="entry name" value="MFS general substrate transporter"/>
    <property type="match status" value="1"/>
</dbReference>
<feature type="domain" description="PGG" evidence="3">
    <location>
        <begin position="101"/>
        <end position="211"/>
    </location>
</feature>